<sequence>MTPPSSSNDDLQDIRLDDNAHAEQQHLSTRPMCLHGPIHEILLVIVAAFIGATFLIIQRGTIVITGSLKHSLLMDEAGISWITASSGLTAAVFLLPLAHIADHCPSVSQKSLLLGSLALFSLVTGLTALCRDGIVLDVMLGLAGVLAAAQLPVMSSLLTSVYSVPSIRRHCVFTFFLAGGNSIAVIFGGFGSGLAATLTWDWRASFVYIALLFVIVLVFAVFTVPDFPKIGPYMGIMSIIKAIDWLGLFFLLTGVGCFTAALTLAPEVNWKSPWIVVMLIYSTMCIFGFRAWELYTDTPMVPRAIWQNYSLPLVLVSTLCLSMSFFSTLYWLSFYMQEVQGLSSLQVGIRLLPQALTGLLLSPIIGCWMHKIPNQVILVVAALCQIASSVLLIFLWENSNYFAYAFPSLVLSTLSMDWVRNVGAQFIIHVLPLTDQIVGAAILQIVTRLGIPLGMGITTVIWSSTEHSYSKVFISTISFAAIALFVSPFARVGRLGIASTASLPSYSGHPGGLPVLFKKSPAIILTGSGLKNINHDGPIHIGGKRLSQLIQPRSSSLPGVRGWKKRLSKRASSSSHLPQAPGSRISATGEDDSDETTNDSHRLSETPQRTSTAMAARVIWLVCEDCGSSKRIVKAVGDPNKYFYDASWVDDDVVTELKTAERRSSVYQNGEEEDGAAVNKQRFSLLKSPNQPDA</sequence>
<gene>
    <name evidence="8" type="ORF">VM1G_08202</name>
</gene>
<keyword evidence="9" id="KW-1185">Reference proteome</keyword>
<evidence type="ECO:0000313" key="9">
    <source>
        <dbReference type="Proteomes" id="UP000078559"/>
    </source>
</evidence>
<evidence type="ECO:0000256" key="6">
    <source>
        <dbReference type="SAM" id="Phobius"/>
    </source>
</evidence>
<reference evidence="8" key="1">
    <citation type="submission" date="2014-12" db="EMBL/GenBank/DDBJ databases">
        <title>Genome Sequence of Valsa Canker Pathogens Uncovers a Specific Adaption of Colonization on Woody Bark.</title>
        <authorList>
            <person name="Yin Z."/>
            <person name="Liu H."/>
            <person name="Gao X."/>
            <person name="Li Z."/>
            <person name="Song N."/>
            <person name="Ke X."/>
            <person name="Dai Q."/>
            <person name="Wu Y."/>
            <person name="Sun Y."/>
            <person name="Xu J.-R."/>
            <person name="Kang Z.K."/>
            <person name="Wang L."/>
            <person name="Huang L."/>
        </authorList>
    </citation>
    <scope>NUCLEOTIDE SEQUENCE [LARGE SCALE GENOMIC DNA]</scope>
    <source>
        <strain evidence="8">03-8</strain>
    </source>
</reference>
<feature type="transmembrane region" description="Helical" evidence="6">
    <location>
        <begin position="171"/>
        <end position="200"/>
    </location>
</feature>
<feature type="transmembrane region" description="Helical" evidence="6">
    <location>
        <begin position="78"/>
        <end position="100"/>
    </location>
</feature>
<dbReference type="OrthoDB" id="2130629at2759"/>
<dbReference type="EMBL" id="CM003106">
    <property type="protein sequence ID" value="KUI72569.1"/>
    <property type="molecule type" value="Genomic_DNA"/>
</dbReference>
<name>A0A194W7W0_CYTMA</name>
<keyword evidence="2 6" id="KW-0812">Transmembrane</keyword>
<dbReference type="Gene3D" id="1.20.1250.20">
    <property type="entry name" value="MFS general substrate transporter like domains"/>
    <property type="match status" value="2"/>
</dbReference>
<dbReference type="Pfam" id="PF07690">
    <property type="entry name" value="MFS_1"/>
    <property type="match status" value="1"/>
</dbReference>
<feature type="transmembrane region" description="Helical" evidence="6">
    <location>
        <begin position="468"/>
        <end position="486"/>
    </location>
</feature>
<dbReference type="GO" id="GO:0022857">
    <property type="term" value="F:transmembrane transporter activity"/>
    <property type="evidence" value="ECO:0007669"/>
    <property type="project" value="InterPro"/>
</dbReference>
<feature type="transmembrane region" description="Helical" evidence="6">
    <location>
        <begin position="376"/>
        <end position="395"/>
    </location>
</feature>
<evidence type="ECO:0000256" key="5">
    <source>
        <dbReference type="SAM" id="MobiDB-lite"/>
    </source>
</evidence>
<accession>A0A194W7W0</accession>
<dbReference type="AlphaFoldDB" id="A0A194W7W0"/>
<protein>
    <recommendedName>
        <fullName evidence="7">Major facilitator superfamily (MFS) profile domain-containing protein</fullName>
    </recommendedName>
</protein>
<feature type="transmembrane region" description="Helical" evidence="6">
    <location>
        <begin position="245"/>
        <end position="266"/>
    </location>
</feature>
<dbReference type="InterPro" id="IPR036259">
    <property type="entry name" value="MFS_trans_sf"/>
</dbReference>
<dbReference type="InterPro" id="IPR020846">
    <property type="entry name" value="MFS_dom"/>
</dbReference>
<evidence type="ECO:0000256" key="2">
    <source>
        <dbReference type="ARBA" id="ARBA00022692"/>
    </source>
</evidence>
<dbReference type="PROSITE" id="PS50850">
    <property type="entry name" value="MFS"/>
    <property type="match status" value="1"/>
</dbReference>
<evidence type="ECO:0000256" key="1">
    <source>
        <dbReference type="ARBA" id="ARBA00004141"/>
    </source>
</evidence>
<evidence type="ECO:0000313" key="8">
    <source>
        <dbReference type="EMBL" id="KUI72569.1"/>
    </source>
</evidence>
<feature type="region of interest" description="Disordered" evidence="5">
    <location>
        <begin position="662"/>
        <end position="694"/>
    </location>
</feature>
<dbReference type="GO" id="GO:0016020">
    <property type="term" value="C:membrane"/>
    <property type="evidence" value="ECO:0007669"/>
    <property type="project" value="UniProtKB-SubCell"/>
</dbReference>
<feature type="transmembrane region" description="Helical" evidence="6">
    <location>
        <begin position="313"/>
        <end position="331"/>
    </location>
</feature>
<dbReference type="PANTHER" id="PTHR42718">
    <property type="entry name" value="MAJOR FACILITATOR SUPERFAMILY MULTIDRUG TRANSPORTER MFSC"/>
    <property type="match status" value="1"/>
</dbReference>
<feature type="transmembrane region" description="Helical" evidence="6">
    <location>
        <begin position="41"/>
        <end position="58"/>
    </location>
</feature>
<feature type="transmembrane region" description="Helical" evidence="6">
    <location>
        <begin position="440"/>
        <end position="462"/>
    </location>
</feature>
<feature type="transmembrane region" description="Helical" evidence="6">
    <location>
        <begin position="272"/>
        <end position="292"/>
    </location>
</feature>
<dbReference type="SMR" id="A0A194W7W0"/>
<organism evidence="8 9">
    <name type="scientific">Cytospora mali</name>
    <name type="common">Apple Valsa canker fungus</name>
    <name type="synonym">Valsa mali</name>
    <dbReference type="NCBI Taxonomy" id="578113"/>
    <lineage>
        <taxon>Eukaryota</taxon>
        <taxon>Fungi</taxon>
        <taxon>Dikarya</taxon>
        <taxon>Ascomycota</taxon>
        <taxon>Pezizomycotina</taxon>
        <taxon>Sordariomycetes</taxon>
        <taxon>Sordariomycetidae</taxon>
        <taxon>Diaporthales</taxon>
        <taxon>Cytosporaceae</taxon>
        <taxon>Cytospora</taxon>
    </lineage>
</organism>
<comment type="subcellular location">
    <subcellularLocation>
        <location evidence="1">Membrane</location>
        <topology evidence="1">Multi-pass membrane protein</topology>
    </subcellularLocation>
</comment>
<proteinExistence type="predicted"/>
<dbReference type="Proteomes" id="UP000078559">
    <property type="component" value="Chromosome 9"/>
</dbReference>
<feature type="transmembrane region" description="Helical" evidence="6">
    <location>
        <begin position="112"/>
        <end position="134"/>
    </location>
</feature>
<feature type="transmembrane region" description="Helical" evidence="6">
    <location>
        <begin position="140"/>
        <end position="164"/>
    </location>
</feature>
<evidence type="ECO:0000256" key="4">
    <source>
        <dbReference type="ARBA" id="ARBA00023136"/>
    </source>
</evidence>
<evidence type="ECO:0000256" key="3">
    <source>
        <dbReference type="ARBA" id="ARBA00022989"/>
    </source>
</evidence>
<feature type="transmembrane region" description="Helical" evidence="6">
    <location>
        <begin position="206"/>
        <end position="224"/>
    </location>
</feature>
<dbReference type="PANTHER" id="PTHR42718:SF23">
    <property type="entry name" value="MAJOR FACILITATOR SUPERFAMILY (MFS) PROFILE DOMAIN-CONTAINING PROTEIN"/>
    <property type="match status" value="1"/>
</dbReference>
<feature type="transmembrane region" description="Helical" evidence="6">
    <location>
        <begin position="351"/>
        <end position="369"/>
    </location>
</feature>
<dbReference type="SUPFAM" id="SSF103473">
    <property type="entry name" value="MFS general substrate transporter"/>
    <property type="match status" value="1"/>
</dbReference>
<feature type="region of interest" description="Disordered" evidence="5">
    <location>
        <begin position="568"/>
        <end position="610"/>
    </location>
</feature>
<keyword evidence="3 6" id="KW-1133">Transmembrane helix</keyword>
<evidence type="ECO:0000259" key="7">
    <source>
        <dbReference type="PROSITE" id="PS50850"/>
    </source>
</evidence>
<feature type="domain" description="Major facilitator superfamily (MFS) profile" evidence="7">
    <location>
        <begin position="40"/>
        <end position="495"/>
    </location>
</feature>
<keyword evidence="4 6" id="KW-0472">Membrane</keyword>
<dbReference type="InterPro" id="IPR011701">
    <property type="entry name" value="MFS"/>
</dbReference>